<name>A0AA39LA06_SARSR</name>
<feature type="region of interest" description="Disordered" evidence="1">
    <location>
        <begin position="1"/>
        <end position="32"/>
    </location>
</feature>
<dbReference type="EMBL" id="JAPDFR010000002">
    <property type="protein sequence ID" value="KAK0389404.1"/>
    <property type="molecule type" value="Genomic_DNA"/>
</dbReference>
<organism evidence="3 4">
    <name type="scientific">Sarocladium strictum</name>
    <name type="common">Black bundle disease fungus</name>
    <name type="synonym">Acremonium strictum</name>
    <dbReference type="NCBI Taxonomy" id="5046"/>
    <lineage>
        <taxon>Eukaryota</taxon>
        <taxon>Fungi</taxon>
        <taxon>Dikarya</taxon>
        <taxon>Ascomycota</taxon>
        <taxon>Pezizomycotina</taxon>
        <taxon>Sordariomycetes</taxon>
        <taxon>Hypocreomycetidae</taxon>
        <taxon>Hypocreales</taxon>
        <taxon>Sarocladiaceae</taxon>
        <taxon>Sarocladium</taxon>
    </lineage>
</organism>
<evidence type="ECO:0000256" key="1">
    <source>
        <dbReference type="SAM" id="MobiDB-lite"/>
    </source>
</evidence>
<comment type="caution">
    <text evidence="3">The sequence shown here is derived from an EMBL/GenBank/DDBJ whole genome shotgun (WGS) entry which is preliminary data.</text>
</comment>
<accession>A0AA39LA06</accession>
<keyword evidence="4" id="KW-1185">Reference proteome</keyword>
<evidence type="ECO:0000256" key="2">
    <source>
        <dbReference type="SAM" id="Phobius"/>
    </source>
</evidence>
<feature type="transmembrane region" description="Helical" evidence="2">
    <location>
        <begin position="277"/>
        <end position="295"/>
    </location>
</feature>
<reference evidence="3" key="1">
    <citation type="submission" date="2022-10" db="EMBL/GenBank/DDBJ databases">
        <title>Determination and structural analysis of whole genome sequence of Sarocladium strictum F4-1.</title>
        <authorList>
            <person name="Hu L."/>
            <person name="Jiang Y."/>
        </authorList>
    </citation>
    <scope>NUCLEOTIDE SEQUENCE</scope>
    <source>
        <strain evidence="3">F4-1</strain>
    </source>
</reference>
<gene>
    <name evidence="3" type="ORF">NLU13_2979</name>
</gene>
<dbReference type="Proteomes" id="UP001175261">
    <property type="component" value="Unassembled WGS sequence"/>
</dbReference>
<evidence type="ECO:0000313" key="3">
    <source>
        <dbReference type="EMBL" id="KAK0389404.1"/>
    </source>
</evidence>
<keyword evidence="2" id="KW-1133">Transmembrane helix</keyword>
<dbReference type="AlphaFoldDB" id="A0AA39LA06"/>
<keyword evidence="2" id="KW-0472">Membrane</keyword>
<evidence type="ECO:0000313" key="4">
    <source>
        <dbReference type="Proteomes" id="UP001175261"/>
    </source>
</evidence>
<sequence length="319" mass="35774">MVTRTETTTMEACPESDHAIATREPPLTPPAPAKVRQVVDKAMGHVQPLNEDMASSSTAVEDSIEDGGMGGEPGVFAIAQVQADNKVYMAMPNFTDVGLAGMHFLNSELHRLREEISDMRQGSERYSELMLDMIDKKIRLDKLRKGIHDSKELPRPFVNDIEMICRQAQRALPDEGLGKSVLNALVQHDMGDWSRMSVMTPTEHFVSRLPHAKLGSWICIPARLRPVRGSGVDSYSPRLRQIFSVTAELLFIIFTWVFGSVPVIIKSLENPNKHLEILFYSLFFIFWSIITSALTPNFETRIYLNVGMAALYVQNIRAG</sequence>
<protein>
    <submittedName>
        <fullName evidence="3">Uncharacterized protein</fullName>
    </submittedName>
</protein>
<feature type="compositionally biased region" description="Polar residues" evidence="1">
    <location>
        <begin position="1"/>
        <end position="10"/>
    </location>
</feature>
<proteinExistence type="predicted"/>
<keyword evidence="2" id="KW-0812">Transmembrane</keyword>
<feature type="transmembrane region" description="Helical" evidence="2">
    <location>
        <begin position="242"/>
        <end position="265"/>
    </location>
</feature>